<dbReference type="PANTHER" id="PTHR43080:SF2">
    <property type="entry name" value="CBS DOMAIN-CONTAINING PROTEIN"/>
    <property type="match status" value="1"/>
</dbReference>
<evidence type="ECO:0000313" key="4">
    <source>
        <dbReference type="EMBL" id="MFC6196749.1"/>
    </source>
</evidence>
<sequence length="143" mass="15267">MKLKTVLSEKGGKVITLDSTTSLWVAAGILDENRIGAAVAVRPDGDLCGVLSERDIVRRIAQHGSDALALSVDEAMTREVVTATPDTSLDDALSQMTDRRIRHLPVVDQGKLVGIVSIGDLVKRKISATELEAEAMKQYIAAG</sequence>
<feature type="domain" description="CBS" evidence="3">
    <location>
        <begin position="7"/>
        <end position="68"/>
    </location>
</feature>
<evidence type="ECO:0000259" key="3">
    <source>
        <dbReference type="PROSITE" id="PS51371"/>
    </source>
</evidence>
<dbReference type="InterPro" id="IPR051257">
    <property type="entry name" value="Diverse_CBS-Domain"/>
</dbReference>
<dbReference type="InterPro" id="IPR044725">
    <property type="entry name" value="CBSX3_CBS_dom"/>
</dbReference>
<dbReference type="PANTHER" id="PTHR43080">
    <property type="entry name" value="CBS DOMAIN-CONTAINING PROTEIN CBSX3, MITOCHONDRIAL"/>
    <property type="match status" value="1"/>
</dbReference>
<dbReference type="SUPFAM" id="SSF54631">
    <property type="entry name" value="CBS-domain pair"/>
    <property type="match status" value="1"/>
</dbReference>
<organism evidence="4 5">
    <name type="scientific">Ponticaulis profundi</name>
    <dbReference type="NCBI Taxonomy" id="2665222"/>
    <lineage>
        <taxon>Bacteria</taxon>
        <taxon>Pseudomonadati</taxon>
        <taxon>Pseudomonadota</taxon>
        <taxon>Alphaproteobacteria</taxon>
        <taxon>Hyphomonadales</taxon>
        <taxon>Hyphomonadaceae</taxon>
        <taxon>Ponticaulis</taxon>
    </lineage>
</organism>
<evidence type="ECO:0000313" key="5">
    <source>
        <dbReference type="Proteomes" id="UP001596303"/>
    </source>
</evidence>
<keyword evidence="5" id="KW-1185">Reference proteome</keyword>
<evidence type="ECO:0000256" key="2">
    <source>
        <dbReference type="PROSITE-ProRule" id="PRU00703"/>
    </source>
</evidence>
<protein>
    <submittedName>
        <fullName evidence="4">CBS domain-containing protein</fullName>
    </submittedName>
</protein>
<evidence type="ECO:0000256" key="1">
    <source>
        <dbReference type="ARBA" id="ARBA00023122"/>
    </source>
</evidence>
<dbReference type="EMBL" id="JBHSSW010000002">
    <property type="protein sequence ID" value="MFC6196749.1"/>
    <property type="molecule type" value="Genomic_DNA"/>
</dbReference>
<dbReference type="SMART" id="SM00116">
    <property type="entry name" value="CBS"/>
    <property type="match status" value="2"/>
</dbReference>
<feature type="domain" description="CBS" evidence="3">
    <location>
        <begin position="76"/>
        <end position="131"/>
    </location>
</feature>
<dbReference type="CDD" id="cd04623">
    <property type="entry name" value="CBS_pair_bac_euk"/>
    <property type="match status" value="1"/>
</dbReference>
<dbReference type="Pfam" id="PF00571">
    <property type="entry name" value="CBS"/>
    <property type="match status" value="2"/>
</dbReference>
<reference evidence="5" key="1">
    <citation type="journal article" date="2019" name="Int. J. Syst. Evol. Microbiol.">
        <title>The Global Catalogue of Microorganisms (GCM) 10K type strain sequencing project: providing services to taxonomists for standard genome sequencing and annotation.</title>
        <authorList>
            <consortium name="The Broad Institute Genomics Platform"/>
            <consortium name="The Broad Institute Genome Sequencing Center for Infectious Disease"/>
            <person name="Wu L."/>
            <person name="Ma J."/>
        </authorList>
    </citation>
    <scope>NUCLEOTIDE SEQUENCE [LARGE SCALE GENOMIC DNA]</scope>
    <source>
        <strain evidence="5">CGMCC-1.15741</strain>
    </source>
</reference>
<dbReference type="InterPro" id="IPR046342">
    <property type="entry name" value="CBS_dom_sf"/>
</dbReference>
<gene>
    <name evidence="4" type="ORF">ACFQDM_01590</name>
</gene>
<proteinExistence type="predicted"/>
<keyword evidence="1 2" id="KW-0129">CBS domain</keyword>
<dbReference type="Proteomes" id="UP001596303">
    <property type="component" value="Unassembled WGS sequence"/>
</dbReference>
<dbReference type="RefSeq" id="WP_377374570.1">
    <property type="nucleotide sequence ID" value="NZ_JBHSSW010000002.1"/>
</dbReference>
<comment type="caution">
    <text evidence="4">The sequence shown here is derived from an EMBL/GenBank/DDBJ whole genome shotgun (WGS) entry which is preliminary data.</text>
</comment>
<name>A0ABW1S5A0_9PROT</name>
<dbReference type="Gene3D" id="3.10.580.10">
    <property type="entry name" value="CBS-domain"/>
    <property type="match status" value="1"/>
</dbReference>
<accession>A0ABW1S5A0</accession>
<dbReference type="InterPro" id="IPR000644">
    <property type="entry name" value="CBS_dom"/>
</dbReference>
<dbReference type="PROSITE" id="PS51371">
    <property type="entry name" value="CBS"/>
    <property type="match status" value="2"/>
</dbReference>